<dbReference type="OrthoDB" id="3242664at2"/>
<evidence type="ECO:0000313" key="3">
    <source>
        <dbReference type="Proteomes" id="UP000247932"/>
    </source>
</evidence>
<dbReference type="RefSeq" id="WP_110434052.1">
    <property type="nucleotide sequence ID" value="NZ_CAMLRN010000004.1"/>
</dbReference>
<dbReference type="Proteomes" id="UP000247932">
    <property type="component" value="Unassembled WGS sequence"/>
</dbReference>
<gene>
    <name evidence="2" type="ORF">DKK70_11110</name>
</gene>
<accession>A0A2V4E7V9</accession>
<sequence length="348" mass="40092">MESNKKYIQKVNSVIYPPASLVILFDDKQWESFIEDCCRVDMGIGKKYSFVQMLGGAGDAGRDIEARYQEELKANEWDLYQGKHLTQPVGESTLYPELAKVIHHISIGTYPEPKNYYLCAPRNTTPKLHDLLAKPEELKKRFINAWENGKSGIKKSHFPFSDKTKSIANSFDYRKIKEFPVKDLIALHSKDSIAHEKLFGISAVRSDNPDIPDIPTTLEQVYINELMKVYSEHGNQVFDIKNIMHYENYKNHLIGCRTEFYSAEGLKRFSRDIYPSEFEKLLCSVHQGIMRTLANPTYNNSFQRLENTLEKAATLQITDNPLSKRLLPADLPGTCHHLVNEEKIKWTK</sequence>
<dbReference type="Pfam" id="PF20282">
    <property type="entry name" value="CTD6"/>
    <property type="match status" value="1"/>
</dbReference>
<feature type="domain" description="ABC-three component systems C-terminal" evidence="1">
    <location>
        <begin position="219"/>
        <end position="346"/>
    </location>
</feature>
<dbReference type="AlphaFoldDB" id="A0A2V4E7V9"/>
<organism evidence="2 3">
    <name type="scientific">Gilliamella apicola</name>
    <dbReference type="NCBI Taxonomy" id="1196095"/>
    <lineage>
        <taxon>Bacteria</taxon>
        <taxon>Pseudomonadati</taxon>
        <taxon>Pseudomonadota</taxon>
        <taxon>Gammaproteobacteria</taxon>
        <taxon>Orbales</taxon>
        <taxon>Orbaceae</taxon>
        <taxon>Gilliamella</taxon>
    </lineage>
</organism>
<evidence type="ECO:0000259" key="1">
    <source>
        <dbReference type="Pfam" id="PF20282"/>
    </source>
</evidence>
<comment type="caution">
    <text evidence="2">The sequence shown here is derived from an EMBL/GenBank/DDBJ whole genome shotgun (WGS) entry which is preliminary data.</text>
</comment>
<dbReference type="EMBL" id="QGLR01000012">
    <property type="protein sequence ID" value="PXZ06504.1"/>
    <property type="molecule type" value="Genomic_DNA"/>
</dbReference>
<proteinExistence type="predicted"/>
<protein>
    <recommendedName>
        <fullName evidence="1">ABC-three component systems C-terminal domain-containing protein</fullName>
    </recommendedName>
</protein>
<name>A0A2V4E7V9_9GAMM</name>
<dbReference type="InterPro" id="IPR046914">
    <property type="entry name" value="ABC-3C_CTD6"/>
</dbReference>
<reference evidence="2 3" key="1">
    <citation type="submission" date="2018-05" db="EMBL/GenBank/DDBJ databases">
        <title>Reference genomes for bee gut microbiota database.</title>
        <authorList>
            <person name="Ellegaard K.M."/>
        </authorList>
    </citation>
    <scope>NUCLEOTIDE SEQUENCE [LARGE SCALE GENOMIC DNA]</scope>
    <source>
        <strain evidence="2 3">ESL0182</strain>
    </source>
</reference>
<evidence type="ECO:0000313" key="2">
    <source>
        <dbReference type="EMBL" id="PXZ06504.1"/>
    </source>
</evidence>
<keyword evidence="3" id="KW-1185">Reference proteome</keyword>